<reference evidence="2" key="1">
    <citation type="submission" date="2022-12" db="EMBL/GenBank/DDBJ databases">
        <authorList>
            <person name="Petersen C."/>
        </authorList>
    </citation>
    <scope>NUCLEOTIDE SEQUENCE</scope>
    <source>
        <strain evidence="2">IBT 15544</strain>
    </source>
</reference>
<evidence type="ECO:0000313" key="3">
    <source>
        <dbReference type="Proteomes" id="UP001150904"/>
    </source>
</evidence>
<proteinExistence type="predicted"/>
<feature type="compositionally biased region" description="Polar residues" evidence="1">
    <location>
        <begin position="43"/>
        <end position="66"/>
    </location>
</feature>
<gene>
    <name evidence="2" type="ORF">N7498_001777</name>
</gene>
<accession>A0A9W9N8T7</accession>
<feature type="compositionally biased region" description="Basic and acidic residues" evidence="1">
    <location>
        <begin position="95"/>
        <end position="115"/>
    </location>
</feature>
<comment type="caution">
    <text evidence="2">The sequence shown here is derived from an EMBL/GenBank/DDBJ whole genome shotgun (WGS) entry which is preliminary data.</text>
</comment>
<feature type="compositionally biased region" description="Polar residues" evidence="1">
    <location>
        <begin position="117"/>
        <end position="129"/>
    </location>
</feature>
<protein>
    <submittedName>
        <fullName evidence="2">Uncharacterized protein</fullName>
    </submittedName>
</protein>
<feature type="compositionally biased region" description="Polar residues" evidence="1">
    <location>
        <begin position="139"/>
        <end position="158"/>
    </location>
</feature>
<dbReference type="RefSeq" id="XP_058311183.1">
    <property type="nucleotide sequence ID" value="XM_058448839.1"/>
</dbReference>
<dbReference type="GeneID" id="83176140"/>
<dbReference type="Proteomes" id="UP001150904">
    <property type="component" value="Unassembled WGS sequence"/>
</dbReference>
<keyword evidence="3" id="KW-1185">Reference proteome</keyword>
<organism evidence="2 3">
    <name type="scientific">Penicillium cinerascens</name>
    <dbReference type="NCBI Taxonomy" id="70096"/>
    <lineage>
        <taxon>Eukaryota</taxon>
        <taxon>Fungi</taxon>
        <taxon>Dikarya</taxon>
        <taxon>Ascomycota</taxon>
        <taxon>Pezizomycotina</taxon>
        <taxon>Eurotiomycetes</taxon>
        <taxon>Eurotiomycetidae</taxon>
        <taxon>Eurotiales</taxon>
        <taxon>Aspergillaceae</taxon>
        <taxon>Penicillium</taxon>
    </lineage>
</organism>
<dbReference type="OrthoDB" id="2590867at2759"/>
<feature type="compositionally biased region" description="Polar residues" evidence="1">
    <location>
        <begin position="79"/>
        <end position="94"/>
    </location>
</feature>
<dbReference type="EMBL" id="JAPQKR010000005">
    <property type="protein sequence ID" value="KAJ5215370.1"/>
    <property type="molecule type" value="Genomic_DNA"/>
</dbReference>
<sequence length="197" mass="21160">MDPGRNQYNPSDMGRSPGMGSNTHGSGPGFGNDTDTRGKYAGTTGSRNISAGAQDPILNNTASIGQPRSYGCDNHINSEDNYSSSMQEQNSRSQPCDDRMSSEDKHIRSAQEHKSHSATSHITPCQMNPNAEPGLDSRMGQQNFGGSATGGSSYNDNRSGIREPAGSQTPNYVDKLDPRVHDSNYQQNDVGNQRGGY</sequence>
<evidence type="ECO:0000256" key="1">
    <source>
        <dbReference type="SAM" id="MobiDB-lite"/>
    </source>
</evidence>
<name>A0A9W9N8T7_9EURO</name>
<evidence type="ECO:0000313" key="2">
    <source>
        <dbReference type="EMBL" id="KAJ5215370.1"/>
    </source>
</evidence>
<dbReference type="AlphaFoldDB" id="A0A9W9N8T7"/>
<feature type="compositionally biased region" description="Polar residues" evidence="1">
    <location>
        <begin position="1"/>
        <end position="10"/>
    </location>
</feature>
<reference evidence="2" key="2">
    <citation type="journal article" date="2023" name="IMA Fungus">
        <title>Comparative genomic study of the Penicillium genus elucidates a diverse pangenome and 15 lateral gene transfer events.</title>
        <authorList>
            <person name="Petersen C."/>
            <person name="Sorensen T."/>
            <person name="Nielsen M.R."/>
            <person name="Sondergaard T.E."/>
            <person name="Sorensen J.L."/>
            <person name="Fitzpatrick D.A."/>
            <person name="Frisvad J.C."/>
            <person name="Nielsen K.L."/>
        </authorList>
    </citation>
    <scope>NUCLEOTIDE SEQUENCE</scope>
    <source>
        <strain evidence="2">IBT 15544</strain>
    </source>
</reference>
<feature type="region of interest" description="Disordered" evidence="1">
    <location>
        <begin position="1"/>
        <end position="197"/>
    </location>
</feature>